<proteinExistence type="predicted"/>
<dbReference type="Proteomes" id="UP000815325">
    <property type="component" value="Unassembled WGS sequence"/>
</dbReference>
<gene>
    <name evidence="3" type="ORF">DUNSADRAFT_8956</name>
</gene>
<dbReference type="PANTHER" id="PTHR48010">
    <property type="entry name" value="OS05G0588300 PROTEIN"/>
    <property type="match status" value="1"/>
</dbReference>
<evidence type="ECO:0000256" key="1">
    <source>
        <dbReference type="ARBA" id="ARBA00004430"/>
    </source>
</evidence>
<evidence type="ECO:0000313" key="4">
    <source>
        <dbReference type="Proteomes" id="UP000815325"/>
    </source>
</evidence>
<dbReference type="PROSITE" id="PS51257">
    <property type="entry name" value="PROKAR_LIPOPROTEIN"/>
    <property type="match status" value="1"/>
</dbReference>
<reference evidence="3" key="1">
    <citation type="submission" date="2017-08" db="EMBL/GenBank/DDBJ databases">
        <authorList>
            <person name="Polle J.E."/>
            <person name="Barry K."/>
            <person name="Cushman J."/>
            <person name="Schmutz J."/>
            <person name="Tran D."/>
            <person name="Hathwaick L.T."/>
            <person name="Yim W.C."/>
            <person name="Jenkins J."/>
            <person name="Mckie-Krisberg Z.M."/>
            <person name="Prochnik S."/>
            <person name="Lindquist E."/>
            <person name="Dockter R.B."/>
            <person name="Adam C."/>
            <person name="Molina H."/>
            <person name="Bunkerborg J."/>
            <person name="Jin E."/>
            <person name="Buchheim M."/>
            <person name="Magnuson J."/>
        </authorList>
    </citation>
    <scope>NUCLEOTIDE SEQUENCE</scope>
    <source>
        <strain evidence="3">CCAP 19/18</strain>
    </source>
</reference>
<evidence type="ECO:0000313" key="3">
    <source>
        <dbReference type="EMBL" id="KAF5834401.1"/>
    </source>
</evidence>
<dbReference type="EMBL" id="MU069759">
    <property type="protein sequence ID" value="KAF5834401.1"/>
    <property type="molecule type" value="Genomic_DNA"/>
</dbReference>
<protein>
    <submittedName>
        <fullName evidence="3">Uncharacterized protein</fullName>
    </submittedName>
</protein>
<feature type="chain" id="PRO_5046537823" evidence="2">
    <location>
        <begin position="24"/>
        <end position="291"/>
    </location>
</feature>
<accession>A0ABQ7GIH3</accession>
<sequence length="291" mass="31798">MRGTGHFLAASAFACLLIAGTNGITQPEEVSAIKYVRDRLSPRSINWATAMESWSCPTDPSSSQGECDVCSNNWSGNWEHVHCRGREGPYGEGSFGVRDGFITTIHITDVNLDGPVPREFCALTSLRELDLDGAQQTGPFPRWLGEPWPPGSDTQCLPNLQELDLSYNRLSGPLPKNIANKTSLQEIKIEGNFLTGSIPEEIAEMPNLWRLRLQNNRFSGKIPQSFSKMGGVLNELWLDGNNFEGDLSALGPTRLAYALVHNNPGLCGMIPASVRFAHGFNPAGTRLGQPC</sequence>
<dbReference type="InterPro" id="IPR001611">
    <property type="entry name" value="Leu-rich_rpt"/>
</dbReference>
<dbReference type="InterPro" id="IPR032675">
    <property type="entry name" value="LRR_dom_sf"/>
</dbReference>
<keyword evidence="4" id="KW-1185">Reference proteome</keyword>
<comment type="subcellular location">
    <subcellularLocation>
        <location evidence="1">Cytoplasm</location>
        <location evidence="1">Cytoskeleton</location>
        <location evidence="1">Cilium axoneme</location>
    </subcellularLocation>
</comment>
<keyword evidence="2" id="KW-0732">Signal</keyword>
<dbReference type="Gene3D" id="3.80.10.10">
    <property type="entry name" value="Ribonuclease Inhibitor"/>
    <property type="match status" value="1"/>
</dbReference>
<dbReference type="InterPro" id="IPR050994">
    <property type="entry name" value="At_inactive_RLKs"/>
</dbReference>
<comment type="caution">
    <text evidence="3">The sequence shown here is derived from an EMBL/GenBank/DDBJ whole genome shotgun (WGS) entry which is preliminary data.</text>
</comment>
<feature type="signal peptide" evidence="2">
    <location>
        <begin position="1"/>
        <end position="23"/>
    </location>
</feature>
<evidence type="ECO:0000256" key="2">
    <source>
        <dbReference type="SAM" id="SignalP"/>
    </source>
</evidence>
<dbReference type="PANTHER" id="PTHR48010:SF5">
    <property type="entry name" value="PROTEIN TOO MANY MOUTHS"/>
    <property type="match status" value="1"/>
</dbReference>
<name>A0ABQ7GIH3_DUNSA</name>
<dbReference type="SUPFAM" id="SSF52058">
    <property type="entry name" value="L domain-like"/>
    <property type="match status" value="1"/>
</dbReference>
<organism evidence="3 4">
    <name type="scientific">Dunaliella salina</name>
    <name type="common">Green alga</name>
    <name type="synonym">Protococcus salinus</name>
    <dbReference type="NCBI Taxonomy" id="3046"/>
    <lineage>
        <taxon>Eukaryota</taxon>
        <taxon>Viridiplantae</taxon>
        <taxon>Chlorophyta</taxon>
        <taxon>core chlorophytes</taxon>
        <taxon>Chlorophyceae</taxon>
        <taxon>CS clade</taxon>
        <taxon>Chlamydomonadales</taxon>
        <taxon>Dunaliellaceae</taxon>
        <taxon>Dunaliella</taxon>
    </lineage>
</organism>
<dbReference type="Pfam" id="PF13855">
    <property type="entry name" value="LRR_8"/>
    <property type="match status" value="1"/>
</dbReference>